<reference evidence="1" key="2">
    <citation type="journal article" date="2015" name="Fish Shellfish Immunol.">
        <title>Early steps in the European eel (Anguilla anguilla)-Vibrio vulnificus interaction in the gills: Role of the RtxA13 toxin.</title>
        <authorList>
            <person name="Callol A."/>
            <person name="Pajuelo D."/>
            <person name="Ebbesson L."/>
            <person name="Teles M."/>
            <person name="MacKenzie S."/>
            <person name="Amaro C."/>
        </authorList>
    </citation>
    <scope>NUCLEOTIDE SEQUENCE</scope>
</reference>
<proteinExistence type="predicted"/>
<sequence length="46" mass="5017">MTAFIMLQSYWWPSTGGVTHTYDCSPVAAGASSTAEGKTYFTTTKY</sequence>
<evidence type="ECO:0000313" key="1">
    <source>
        <dbReference type="EMBL" id="JAH05412.1"/>
    </source>
</evidence>
<accession>A0A0E9PMA0</accession>
<dbReference type="AlphaFoldDB" id="A0A0E9PMA0"/>
<dbReference type="EMBL" id="GBXM01103165">
    <property type="protein sequence ID" value="JAH05412.1"/>
    <property type="molecule type" value="Transcribed_RNA"/>
</dbReference>
<protein>
    <submittedName>
        <fullName evidence="1">Uncharacterized protein</fullName>
    </submittedName>
</protein>
<reference evidence="1" key="1">
    <citation type="submission" date="2014-11" db="EMBL/GenBank/DDBJ databases">
        <authorList>
            <person name="Amaro Gonzalez C."/>
        </authorList>
    </citation>
    <scope>NUCLEOTIDE SEQUENCE</scope>
</reference>
<organism evidence="1">
    <name type="scientific">Anguilla anguilla</name>
    <name type="common">European freshwater eel</name>
    <name type="synonym">Muraena anguilla</name>
    <dbReference type="NCBI Taxonomy" id="7936"/>
    <lineage>
        <taxon>Eukaryota</taxon>
        <taxon>Metazoa</taxon>
        <taxon>Chordata</taxon>
        <taxon>Craniata</taxon>
        <taxon>Vertebrata</taxon>
        <taxon>Euteleostomi</taxon>
        <taxon>Actinopterygii</taxon>
        <taxon>Neopterygii</taxon>
        <taxon>Teleostei</taxon>
        <taxon>Anguilliformes</taxon>
        <taxon>Anguillidae</taxon>
        <taxon>Anguilla</taxon>
    </lineage>
</organism>
<name>A0A0E9PMA0_ANGAN</name>